<dbReference type="InterPro" id="IPR013087">
    <property type="entry name" value="Znf_C2H2_type"/>
</dbReference>
<keyword evidence="3" id="KW-0862">Zinc</keyword>
<keyword evidence="1" id="KW-0479">Metal-binding</keyword>
<sequence>MALGVTLQPSLVLSLVDSFFELKKVEVKQQVQNSINLAIENVFQQLVVQVKQMLVPDYQPPPESVIQCSKDLLANPSHQQQQNKHLKPIRKLFKSTTPQVDKTEKQPKQVMIQTKTGTIEMDINYQKPLNEHETNIGGDYENSGEINEYEIETDSNGRCENQSTSSRCNKRRSGRVRSKTYTCTFADCSKVFTGLHDLKRHQRFHVGAKPYLCKWSDCSFASVTSANTIRHIKNHLKQLPSSEEEIDPKTYMEIDKELLNQDWATSLDELG</sequence>
<dbReference type="SMART" id="SM00355">
    <property type="entry name" value="ZnF_C2H2"/>
    <property type="match status" value="2"/>
</dbReference>
<evidence type="ECO:0000256" key="2">
    <source>
        <dbReference type="ARBA" id="ARBA00022771"/>
    </source>
</evidence>
<reference evidence="6" key="1">
    <citation type="submission" date="2022-12" db="EMBL/GenBank/DDBJ databases">
        <title>Genome assemblies of Blomia tropicalis.</title>
        <authorList>
            <person name="Cui Y."/>
        </authorList>
    </citation>
    <scope>NUCLEOTIDE SEQUENCE</scope>
    <source>
        <tissue evidence="6">Adult mites</tissue>
    </source>
</reference>
<name>A0A9Q0MCD3_BLOTA</name>
<dbReference type="AlphaFoldDB" id="A0A9Q0MCD3"/>
<dbReference type="EMBL" id="JAPWDV010000001">
    <property type="protein sequence ID" value="KAJ6222997.1"/>
    <property type="molecule type" value="Genomic_DNA"/>
</dbReference>
<dbReference type="GO" id="GO:0008270">
    <property type="term" value="F:zinc ion binding"/>
    <property type="evidence" value="ECO:0007669"/>
    <property type="project" value="UniProtKB-KW"/>
</dbReference>
<dbReference type="PROSITE" id="PS00028">
    <property type="entry name" value="ZINC_FINGER_C2H2_1"/>
    <property type="match status" value="1"/>
</dbReference>
<evidence type="ECO:0000256" key="1">
    <source>
        <dbReference type="ARBA" id="ARBA00022723"/>
    </source>
</evidence>
<evidence type="ECO:0000259" key="5">
    <source>
        <dbReference type="PROSITE" id="PS50157"/>
    </source>
</evidence>
<proteinExistence type="predicted"/>
<dbReference type="Proteomes" id="UP001142055">
    <property type="component" value="Chromosome 1"/>
</dbReference>
<dbReference type="GO" id="GO:0000981">
    <property type="term" value="F:DNA-binding transcription factor activity, RNA polymerase II-specific"/>
    <property type="evidence" value="ECO:0007669"/>
    <property type="project" value="TreeGrafter"/>
</dbReference>
<dbReference type="PANTHER" id="PTHR23235:SF120">
    <property type="entry name" value="KRUPPEL-LIKE FACTOR 15"/>
    <property type="match status" value="1"/>
</dbReference>
<dbReference type="PANTHER" id="PTHR23235">
    <property type="entry name" value="KRUEPPEL-LIKE TRANSCRIPTION FACTOR"/>
    <property type="match status" value="1"/>
</dbReference>
<accession>A0A9Q0MCD3</accession>
<evidence type="ECO:0000256" key="3">
    <source>
        <dbReference type="ARBA" id="ARBA00022833"/>
    </source>
</evidence>
<keyword evidence="7" id="KW-1185">Reference proteome</keyword>
<dbReference type="Gene3D" id="3.30.160.60">
    <property type="entry name" value="Classic Zinc Finger"/>
    <property type="match status" value="2"/>
</dbReference>
<dbReference type="GO" id="GO:0000978">
    <property type="term" value="F:RNA polymerase II cis-regulatory region sequence-specific DNA binding"/>
    <property type="evidence" value="ECO:0007669"/>
    <property type="project" value="TreeGrafter"/>
</dbReference>
<dbReference type="PROSITE" id="PS50157">
    <property type="entry name" value="ZINC_FINGER_C2H2_2"/>
    <property type="match status" value="1"/>
</dbReference>
<evidence type="ECO:0000256" key="4">
    <source>
        <dbReference type="PROSITE-ProRule" id="PRU00042"/>
    </source>
</evidence>
<protein>
    <recommendedName>
        <fullName evidence="5">C2H2-type domain-containing protein</fullName>
    </recommendedName>
</protein>
<feature type="domain" description="C2H2-type" evidence="5">
    <location>
        <begin position="181"/>
        <end position="210"/>
    </location>
</feature>
<organism evidence="6 7">
    <name type="scientific">Blomia tropicalis</name>
    <name type="common">Mite</name>
    <dbReference type="NCBI Taxonomy" id="40697"/>
    <lineage>
        <taxon>Eukaryota</taxon>
        <taxon>Metazoa</taxon>
        <taxon>Ecdysozoa</taxon>
        <taxon>Arthropoda</taxon>
        <taxon>Chelicerata</taxon>
        <taxon>Arachnida</taxon>
        <taxon>Acari</taxon>
        <taxon>Acariformes</taxon>
        <taxon>Sarcoptiformes</taxon>
        <taxon>Astigmata</taxon>
        <taxon>Glycyphagoidea</taxon>
        <taxon>Echimyopodidae</taxon>
        <taxon>Blomia</taxon>
    </lineage>
</organism>
<keyword evidence="2 4" id="KW-0863">Zinc-finger</keyword>
<dbReference type="Pfam" id="PF00096">
    <property type="entry name" value="zf-C2H2"/>
    <property type="match status" value="1"/>
</dbReference>
<dbReference type="InterPro" id="IPR036236">
    <property type="entry name" value="Znf_C2H2_sf"/>
</dbReference>
<dbReference type="SUPFAM" id="SSF57667">
    <property type="entry name" value="beta-beta-alpha zinc fingers"/>
    <property type="match status" value="1"/>
</dbReference>
<evidence type="ECO:0000313" key="7">
    <source>
        <dbReference type="Proteomes" id="UP001142055"/>
    </source>
</evidence>
<gene>
    <name evidence="6" type="ORF">RDWZM_001542</name>
</gene>
<evidence type="ECO:0000313" key="6">
    <source>
        <dbReference type="EMBL" id="KAJ6222997.1"/>
    </source>
</evidence>
<comment type="caution">
    <text evidence="6">The sequence shown here is derived from an EMBL/GenBank/DDBJ whole genome shotgun (WGS) entry which is preliminary data.</text>
</comment>